<proteinExistence type="predicted"/>
<evidence type="ECO:0000313" key="3">
    <source>
        <dbReference type="EMBL" id="BBT38908.1"/>
    </source>
</evidence>
<dbReference type="Proteomes" id="UP000515680">
    <property type="component" value="Chromosome"/>
</dbReference>
<dbReference type="AlphaFoldDB" id="A0A6S5T679"/>
<evidence type="ECO:0000313" key="4">
    <source>
        <dbReference type="Proteomes" id="UP000515680"/>
    </source>
</evidence>
<dbReference type="EMBL" id="AP022227">
    <property type="protein sequence ID" value="BBT38908.1"/>
    <property type="molecule type" value="Genomic_DNA"/>
</dbReference>
<keyword evidence="2" id="KW-1133">Transmembrane helix</keyword>
<keyword evidence="2" id="KW-0472">Membrane</keyword>
<protein>
    <submittedName>
        <fullName evidence="3">Uncharacterized protein</fullName>
    </submittedName>
</protein>
<evidence type="ECO:0000256" key="2">
    <source>
        <dbReference type="SAM" id="Phobius"/>
    </source>
</evidence>
<sequence length="200" mass="22034">MQPYQYALAAGVALLITLTASPWLFAVAKRRAFDLGKEIGLNTRDATHAQQIRTIKGDLEDIAIHREAEQRKHHTTNASLKLENLKLQELITEKNSQLREATDAQAKSDQTIANLKLTITELEERIMSYTGLAVTRADYDLVLKTTDTLQLSQRTLKALKSQTQADIAGAQAEALSGLAKRIHAQLRSTAATTARTEEAA</sequence>
<accession>A0A6S5T679</accession>
<dbReference type="RefSeq" id="WP_182817526.1">
    <property type="nucleotide sequence ID" value="NZ_AP022227.1"/>
</dbReference>
<keyword evidence="1" id="KW-0175">Coiled coil</keyword>
<evidence type="ECO:0000256" key="1">
    <source>
        <dbReference type="SAM" id="Coils"/>
    </source>
</evidence>
<reference evidence="3 4" key="1">
    <citation type="submission" date="2019-12" db="EMBL/GenBank/DDBJ databases">
        <title>complete genome sequences of Pseudomonas putida str. WP8-W18-CRE-01 isolated from wastewater treatment plant effluent.</title>
        <authorList>
            <person name="Sekizuka T."/>
            <person name="Itokawa K."/>
            <person name="Yatsu K."/>
            <person name="Inamine Y."/>
            <person name="Kuroda M."/>
        </authorList>
    </citation>
    <scope>NUCLEOTIDE SEQUENCE [LARGE SCALE GENOMIC DNA]</scope>
    <source>
        <strain evidence="3 4">WP8-W18-CRE-01</strain>
    </source>
</reference>
<organism evidence="3 4">
    <name type="scientific">Pseudomonas putida</name>
    <name type="common">Arthrobacter siderocapsulatus</name>
    <dbReference type="NCBI Taxonomy" id="303"/>
    <lineage>
        <taxon>Bacteria</taxon>
        <taxon>Pseudomonadati</taxon>
        <taxon>Pseudomonadota</taxon>
        <taxon>Gammaproteobacteria</taxon>
        <taxon>Pseudomonadales</taxon>
        <taxon>Pseudomonadaceae</taxon>
        <taxon>Pseudomonas</taxon>
    </lineage>
</organism>
<name>A0A6S5T679_PSEPU</name>
<keyword evidence="2" id="KW-0812">Transmembrane</keyword>
<feature type="coiled-coil region" evidence="1">
    <location>
        <begin position="84"/>
        <end position="132"/>
    </location>
</feature>
<feature type="transmembrane region" description="Helical" evidence="2">
    <location>
        <begin position="6"/>
        <end position="28"/>
    </location>
</feature>
<gene>
    <name evidence="3" type="ORF">WP8W18C01_12490</name>
</gene>